<evidence type="ECO:0000256" key="1">
    <source>
        <dbReference type="SAM" id="MobiDB-lite"/>
    </source>
</evidence>
<evidence type="ECO:0000259" key="2">
    <source>
        <dbReference type="SMART" id="SM00717"/>
    </source>
</evidence>
<proteinExistence type="predicted"/>
<evidence type="ECO:0000313" key="3">
    <source>
        <dbReference type="EMBL" id="KAF2448695.1"/>
    </source>
</evidence>
<comment type="caution">
    <text evidence="3">The sequence shown here is derived from an EMBL/GenBank/DDBJ whole genome shotgun (WGS) entry which is preliminary data.</text>
</comment>
<dbReference type="EMBL" id="MU001495">
    <property type="protein sequence ID" value="KAF2448695.1"/>
    <property type="molecule type" value="Genomic_DNA"/>
</dbReference>
<dbReference type="InterPro" id="IPR009057">
    <property type="entry name" value="Homeodomain-like_sf"/>
</dbReference>
<sequence>MKTNLKAARGGAPWLAEDNAQIEDAVRNDLDLKQICALFPSRSADAVRHRVIRARRTINAANVQANPQPAKTVDTKTPDQYAKSGQVWTAEETEILNNAIQNRSDFAHIRTLFPERSADAVRRRYNRNLQKANLKSRSKTASKNKNSPWTAEDDQKVQDAVRANIGRDAIHAMFPTRSVDAVRIRVRRTKALQDENQESAPLRVARGDGVQADQPQFKLSQVQSSRSSSPAKIDHDYVIGPVPDNGEFMMSGALPIPESAAFADEPQIRETSRSSESPHRVNTWNVQAFEDLPRSSTPEKPVVEPLTPPFRAQELPAIEDREYASDYFSYEPNVGNNNMSDSLGWFHRNGNGRDLGSDMFSPTARAFLHAETWSAQNDFLEDHPAGNPTQEQLHHSVLPQGSLAINEFPPPIVPYAYHPESSDNGYGKYLLSMDDHPDLRNGFHFTPTPHDPVAPSNFVTPEQLFADPSVAPSVFMGNMAPIADDRLFDMSMNFLPDAGNDMVTDEDVVADDDMMEE</sequence>
<dbReference type="Proteomes" id="UP000799764">
    <property type="component" value="Unassembled WGS sequence"/>
</dbReference>
<dbReference type="OrthoDB" id="3797168at2759"/>
<feature type="region of interest" description="Disordered" evidence="1">
    <location>
        <begin position="192"/>
        <end position="237"/>
    </location>
</feature>
<dbReference type="SUPFAM" id="SSF46689">
    <property type="entry name" value="Homeodomain-like"/>
    <property type="match status" value="1"/>
</dbReference>
<reference evidence="3" key="1">
    <citation type="journal article" date="2020" name="Stud. Mycol.">
        <title>101 Dothideomycetes genomes: a test case for predicting lifestyles and emergence of pathogens.</title>
        <authorList>
            <person name="Haridas S."/>
            <person name="Albert R."/>
            <person name="Binder M."/>
            <person name="Bloem J."/>
            <person name="Labutti K."/>
            <person name="Salamov A."/>
            <person name="Andreopoulos B."/>
            <person name="Baker S."/>
            <person name="Barry K."/>
            <person name="Bills G."/>
            <person name="Bluhm B."/>
            <person name="Cannon C."/>
            <person name="Castanera R."/>
            <person name="Culley D."/>
            <person name="Daum C."/>
            <person name="Ezra D."/>
            <person name="Gonzalez J."/>
            <person name="Henrissat B."/>
            <person name="Kuo A."/>
            <person name="Liang C."/>
            <person name="Lipzen A."/>
            <person name="Lutzoni F."/>
            <person name="Magnuson J."/>
            <person name="Mondo S."/>
            <person name="Nolan M."/>
            <person name="Ohm R."/>
            <person name="Pangilinan J."/>
            <person name="Park H.-J."/>
            <person name="Ramirez L."/>
            <person name="Alfaro M."/>
            <person name="Sun H."/>
            <person name="Tritt A."/>
            <person name="Yoshinaga Y."/>
            <person name="Zwiers L.-H."/>
            <person name="Turgeon B."/>
            <person name="Goodwin S."/>
            <person name="Spatafora J."/>
            <person name="Crous P."/>
            <person name="Grigoriev I."/>
        </authorList>
    </citation>
    <scope>NUCLEOTIDE SEQUENCE</scope>
    <source>
        <strain evidence="3">CBS 690.94</strain>
    </source>
</reference>
<accession>A0A9P4PR33</accession>
<feature type="region of interest" description="Disordered" evidence="1">
    <location>
        <begin position="131"/>
        <end position="155"/>
    </location>
</feature>
<protein>
    <recommendedName>
        <fullName evidence="2">Myb-like domain-containing protein</fullName>
    </recommendedName>
</protein>
<dbReference type="Pfam" id="PF13921">
    <property type="entry name" value="Myb_DNA-bind_6"/>
    <property type="match status" value="1"/>
</dbReference>
<evidence type="ECO:0000313" key="4">
    <source>
        <dbReference type="Proteomes" id="UP000799764"/>
    </source>
</evidence>
<keyword evidence="4" id="KW-1185">Reference proteome</keyword>
<name>A0A9P4PR33_9PLEO</name>
<feature type="compositionally biased region" description="Low complexity" evidence="1">
    <location>
        <begin position="220"/>
        <end position="229"/>
    </location>
</feature>
<dbReference type="Gene3D" id="1.10.10.60">
    <property type="entry name" value="Homeodomain-like"/>
    <property type="match status" value="1"/>
</dbReference>
<gene>
    <name evidence="3" type="ORF">P171DRAFT_481745</name>
</gene>
<feature type="domain" description="Myb-like" evidence="2">
    <location>
        <begin position="84"/>
        <end position="131"/>
    </location>
</feature>
<feature type="domain" description="Myb-like" evidence="2">
    <location>
        <begin position="145"/>
        <end position="192"/>
    </location>
</feature>
<organism evidence="3 4">
    <name type="scientific">Karstenula rhodostoma CBS 690.94</name>
    <dbReference type="NCBI Taxonomy" id="1392251"/>
    <lineage>
        <taxon>Eukaryota</taxon>
        <taxon>Fungi</taxon>
        <taxon>Dikarya</taxon>
        <taxon>Ascomycota</taxon>
        <taxon>Pezizomycotina</taxon>
        <taxon>Dothideomycetes</taxon>
        <taxon>Pleosporomycetidae</taxon>
        <taxon>Pleosporales</taxon>
        <taxon>Massarineae</taxon>
        <taxon>Didymosphaeriaceae</taxon>
        <taxon>Karstenula</taxon>
    </lineage>
</organism>
<dbReference type="AlphaFoldDB" id="A0A9P4PR33"/>
<dbReference type="CDD" id="cd00167">
    <property type="entry name" value="SANT"/>
    <property type="match status" value="1"/>
</dbReference>
<feature type="domain" description="Myb-like" evidence="2">
    <location>
        <begin position="10"/>
        <end position="57"/>
    </location>
</feature>
<dbReference type="SMART" id="SM00717">
    <property type="entry name" value="SANT"/>
    <property type="match status" value="3"/>
</dbReference>
<dbReference type="InterPro" id="IPR001005">
    <property type="entry name" value="SANT/Myb"/>
</dbReference>